<keyword evidence="1" id="KW-0472">Membrane</keyword>
<protein>
    <submittedName>
        <fullName evidence="2">Uncharacterized protein</fullName>
    </submittedName>
</protein>
<dbReference type="Proteomes" id="UP000199375">
    <property type="component" value="Unassembled WGS sequence"/>
</dbReference>
<reference evidence="2 3" key="1">
    <citation type="submission" date="2016-06" db="EMBL/GenBank/DDBJ databases">
        <authorList>
            <person name="Kjaerup R.B."/>
            <person name="Dalgaard T.S."/>
            <person name="Juul-Madsen H.R."/>
        </authorList>
    </citation>
    <scope>NUCLEOTIDE SEQUENCE [LARGE SCALE GENOMIC DNA]</scope>
    <source>
        <strain evidence="2 3">DSM 45626</strain>
    </source>
</reference>
<dbReference type="EMBL" id="FMCW01000009">
    <property type="protein sequence ID" value="SCE84837.1"/>
    <property type="molecule type" value="Genomic_DNA"/>
</dbReference>
<feature type="transmembrane region" description="Helical" evidence="1">
    <location>
        <begin position="15"/>
        <end position="35"/>
    </location>
</feature>
<evidence type="ECO:0000256" key="1">
    <source>
        <dbReference type="SAM" id="Phobius"/>
    </source>
</evidence>
<name>A0A1C4VLG3_9ACTN</name>
<gene>
    <name evidence="2" type="ORF">GA0070558_109199</name>
</gene>
<evidence type="ECO:0000313" key="3">
    <source>
        <dbReference type="Proteomes" id="UP000199375"/>
    </source>
</evidence>
<proteinExistence type="predicted"/>
<accession>A0A1C4VLG3</accession>
<dbReference type="AlphaFoldDB" id="A0A1C4VLG3"/>
<evidence type="ECO:0000313" key="2">
    <source>
        <dbReference type="EMBL" id="SCE84837.1"/>
    </source>
</evidence>
<keyword evidence="1" id="KW-1133">Transmembrane helix</keyword>
<keyword evidence="1" id="KW-0812">Transmembrane</keyword>
<organism evidence="2 3">
    <name type="scientific">Micromonospora haikouensis</name>
    <dbReference type="NCBI Taxonomy" id="686309"/>
    <lineage>
        <taxon>Bacteria</taxon>
        <taxon>Bacillati</taxon>
        <taxon>Actinomycetota</taxon>
        <taxon>Actinomycetes</taxon>
        <taxon>Micromonosporales</taxon>
        <taxon>Micromonosporaceae</taxon>
        <taxon>Micromonospora</taxon>
    </lineage>
</organism>
<feature type="non-terminal residue" evidence="2">
    <location>
        <position position="1"/>
    </location>
</feature>
<sequence length="48" mass="5235">EVGLDQYQVRRYDAWYGHITLAMAAAAFLVVTRAVEAEKGAPRAARAA</sequence>